<accession>A0A7C1GME3</accession>
<dbReference type="EMBL" id="DSAY01000006">
    <property type="protein sequence ID" value="HDP14231.1"/>
    <property type="molecule type" value="Genomic_DNA"/>
</dbReference>
<dbReference type="AlphaFoldDB" id="A0A7C1GME3"/>
<dbReference type="PANTHER" id="PTHR34237:SF4">
    <property type="entry name" value="PAREP1 FAMILY PROTEIN"/>
    <property type="match status" value="1"/>
</dbReference>
<dbReference type="PANTHER" id="PTHR34237">
    <property type="entry name" value="PAREP8-RELATED"/>
    <property type="match status" value="1"/>
</dbReference>
<comment type="caution">
    <text evidence="1">The sequence shown here is derived from an EMBL/GenBank/DDBJ whole genome shotgun (WGS) entry which is preliminary data.</text>
</comment>
<dbReference type="Gene3D" id="1.20.120.330">
    <property type="entry name" value="Nucleotidyltransferases domain 2"/>
    <property type="match status" value="1"/>
</dbReference>
<reference evidence="1" key="1">
    <citation type="journal article" date="2020" name="mSystems">
        <title>Genome- and Community-Level Interaction Insights into Carbon Utilization and Element Cycling Functions of Hydrothermarchaeota in Hydrothermal Sediment.</title>
        <authorList>
            <person name="Zhou Z."/>
            <person name="Liu Y."/>
            <person name="Xu W."/>
            <person name="Pan J."/>
            <person name="Luo Z.H."/>
            <person name="Li M."/>
        </authorList>
    </citation>
    <scope>NUCLEOTIDE SEQUENCE [LARGE SCALE GENOMIC DNA]</scope>
    <source>
        <strain evidence="1">SpSt-116</strain>
    </source>
</reference>
<dbReference type="InterPro" id="IPR010268">
    <property type="entry name" value="PaREP1"/>
</dbReference>
<gene>
    <name evidence="1" type="ORF">ENN26_00440</name>
</gene>
<dbReference type="Pfam" id="PF05942">
    <property type="entry name" value="PaREP1"/>
    <property type="match status" value="1"/>
</dbReference>
<protein>
    <recommendedName>
        <fullName evidence="2">Superfamily I DNA and RNA helicase and helicaseubunit</fullName>
    </recommendedName>
</protein>
<organism evidence="1">
    <name type="scientific">Thermofilum adornatum</name>
    <dbReference type="NCBI Taxonomy" id="1365176"/>
    <lineage>
        <taxon>Archaea</taxon>
        <taxon>Thermoproteota</taxon>
        <taxon>Thermoprotei</taxon>
        <taxon>Thermofilales</taxon>
        <taxon>Thermofilaceae</taxon>
        <taxon>Thermofilum</taxon>
    </lineage>
</organism>
<proteinExistence type="predicted"/>
<evidence type="ECO:0008006" key="2">
    <source>
        <dbReference type="Google" id="ProtNLM"/>
    </source>
</evidence>
<name>A0A7C1GME3_9CREN</name>
<sequence>MAVVVPRRIAEELQKRGIDAESLIIDYLARLLELDPEATAQSHLELALRYLEEGKRLIEKDPAQSSEKLYKAAEESVKALAIYLNLKEILEDVEKNGRWSVARLEKAVVKISQKLGSQFRSWWDTAWALHVWGFHEAKLDTEDVRMRLLDIESIVLEAQKIIEGDKQTTKPMRRNQ</sequence>
<evidence type="ECO:0000313" key="1">
    <source>
        <dbReference type="EMBL" id="HDP14231.1"/>
    </source>
</evidence>